<comment type="caution">
    <text evidence="2">The sequence shown here is derived from an EMBL/GenBank/DDBJ whole genome shotgun (WGS) entry which is preliminary data.</text>
</comment>
<organism evidence="2 3">
    <name type="scientific">Eumeta variegata</name>
    <name type="common">Bagworm moth</name>
    <name type="synonym">Eumeta japonica</name>
    <dbReference type="NCBI Taxonomy" id="151549"/>
    <lineage>
        <taxon>Eukaryota</taxon>
        <taxon>Metazoa</taxon>
        <taxon>Ecdysozoa</taxon>
        <taxon>Arthropoda</taxon>
        <taxon>Hexapoda</taxon>
        <taxon>Insecta</taxon>
        <taxon>Pterygota</taxon>
        <taxon>Neoptera</taxon>
        <taxon>Endopterygota</taxon>
        <taxon>Lepidoptera</taxon>
        <taxon>Glossata</taxon>
        <taxon>Ditrysia</taxon>
        <taxon>Tineoidea</taxon>
        <taxon>Psychidae</taxon>
        <taxon>Oiketicinae</taxon>
        <taxon>Eumeta</taxon>
    </lineage>
</organism>
<feature type="region of interest" description="Disordered" evidence="1">
    <location>
        <begin position="190"/>
        <end position="216"/>
    </location>
</feature>
<evidence type="ECO:0000256" key="1">
    <source>
        <dbReference type="SAM" id="MobiDB-lite"/>
    </source>
</evidence>
<feature type="region of interest" description="Disordered" evidence="1">
    <location>
        <begin position="110"/>
        <end position="146"/>
    </location>
</feature>
<evidence type="ECO:0000313" key="3">
    <source>
        <dbReference type="Proteomes" id="UP000299102"/>
    </source>
</evidence>
<dbReference type="Proteomes" id="UP000299102">
    <property type="component" value="Unassembled WGS sequence"/>
</dbReference>
<dbReference type="EMBL" id="BGZK01000580">
    <property type="protein sequence ID" value="GBP51395.1"/>
    <property type="molecule type" value="Genomic_DNA"/>
</dbReference>
<name>A0A4C1WMM9_EUMVA</name>
<proteinExistence type="predicted"/>
<evidence type="ECO:0000313" key="2">
    <source>
        <dbReference type="EMBL" id="GBP51395.1"/>
    </source>
</evidence>
<gene>
    <name evidence="2" type="ORF">EVAR_38789_1</name>
</gene>
<reference evidence="2 3" key="1">
    <citation type="journal article" date="2019" name="Commun. Biol.">
        <title>The bagworm genome reveals a unique fibroin gene that provides high tensile strength.</title>
        <authorList>
            <person name="Kono N."/>
            <person name="Nakamura H."/>
            <person name="Ohtoshi R."/>
            <person name="Tomita M."/>
            <person name="Numata K."/>
            <person name="Arakawa K."/>
        </authorList>
    </citation>
    <scope>NUCLEOTIDE SEQUENCE [LARGE SCALE GENOMIC DNA]</scope>
</reference>
<sequence length="341" mass="37336">MVNAYLLYSLSERYMRGDDASVAFNINIDTIDDSDHGPAAAGDSDRAGEMRAQSARIVLVPTRIGVFVLLRGPQTPPEGRTRDNRSGHALLFANDESAPKNVDRKHNEGAIIRPHGSVGHAGEDASTRTARPPQEQRKSGGKPHQRNLAFFKRCEFEEDHDMTSKTIKSLRRHVMVKDNEEMKNKKDFKRDNNIGASLGKRISEPPQNEWSSLPKDTRDLGRVTSALPASWRLLGVKYLMGGGLIERYDGRSNSQLLDEMQQCGCCYFTSVFCENVLYRKEKPAVIPGVGDVARDAAADGASDARARAAAGRAARARSSLSGRAGACRPAHAALDAGKHKQ</sequence>
<protein>
    <submittedName>
        <fullName evidence="2">Uncharacterized protein</fullName>
    </submittedName>
</protein>
<dbReference type="AlphaFoldDB" id="A0A4C1WMM9"/>
<keyword evidence="3" id="KW-1185">Reference proteome</keyword>
<accession>A0A4C1WMM9</accession>